<dbReference type="InterPro" id="IPR008189">
    <property type="entry name" value="rRNA_ssu_MeTfrase_I"/>
</dbReference>
<dbReference type="InterPro" id="IPR014776">
    <property type="entry name" value="4pyrrole_Mease_sub2"/>
</dbReference>
<dbReference type="SUPFAM" id="SSF53790">
    <property type="entry name" value="Tetrapyrrole methylase"/>
    <property type="match status" value="1"/>
</dbReference>
<dbReference type="Gene3D" id="3.30.950.10">
    <property type="entry name" value="Methyltransferase, Cobalt-precorrin-4 Transmethylase, Domain 2"/>
    <property type="match status" value="1"/>
</dbReference>
<keyword evidence="2 6" id="KW-0698">rRNA processing</keyword>
<comment type="similarity">
    <text evidence="6">Belongs to the methyltransferase superfamily. RsmI family.</text>
</comment>
<evidence type="ECO:0000256" key="2">
    <source>
        <dbReference type="ARBA" id="ARBA00022552"/>
    </source>
</evidence>
<feature type="compositionally biased region" description="Polar residues" evidence="7">
    <location>
        <begin position="7"/>
        <end position="16"/>
    </location>
</feature>
<evidence type="ECO:0000256" key="6">
    <source>
        <dbReference type="HAMAP-Rule" id="MF_01877"/>
    </source>
</evidence>
<keyword evidence="1 6" id="KW-0963">Cytoplasm</keyword>
<evidence type="ECO:0000256" key="7">
    <source>
        <dbReference type="SAM" id="MobiDB-lite"/>
    </source>
</evidence>
<dbReference type="InterPro" id="IPR035996">
    <property type="entry name" value="4pyrrol_Methylase_sf"/>
</dbReference>
<dbReference type="NCBIfam" id="TIGR00096">
    <property type="entry name" value="16S rRNA (cytidine(1402)-2'-O)-methyltransferase"/>
    <property type="match status" value="1"/>
</dbReference>
<dbReference type="PANTHER" id="PTHR46111">
    <property type="entry name" value="RIBOSOMAL RNA SMALL SUBUNIT METHYLTRANSFERASE I"/>
    <property type="match status" value="1"/>
</dbReference>
<comment type="caution">
    <text evidence="10">The sequence shown here is derived from an EMBL/GenBank/DDBJ whole genome shotgun (WGS) entry which is preliminary data.</text>
</comment>
<evidence type="ECO:0000256" key="1">
    <source>
        <dbReference type="ARBA" id="ARBA00022490"/>
    </source>
</evidence>
<dbReference type="CDD" id="cd11648">
    <property type="entry name" value="RsmI"/>
    <property type="match status" value="1"/>
</dbReference>
<dbReference type="PANTHER" id="PTHR46111:SF1">
    <property type="entry name" value="RIBOSOMAL RNA SMALL SUBUNIT METHYLTRANSFERASE I"/>
    <property type="match status" value="1"/>
</dbReference>
<dbReference type="InterPro" id="IPR014777">
    <property type="entry name" value="4pyrrole_Mease_sub1"/>
</dbReference>
<gene>
    <name evidence="6 10" type="primary">rsmI</name>
    <name evidence="10" type="ORF">OEG82_03895</name>
</gene>
<comment type="catalytic activity">
    <reaction evidence="6">
        <text>cytidine(1402) in 16S rRNA + S-adenosyl-L-methionine = 2'-O-methylcytidine(1402) in 16S rRNA + S-adenosyl-L-homocysteine + H(+)</text>
        <dbReference type="Rhea" id="RHEA:42924"/>
        <dbReference type="Rhea" id="RHEA-COMP:10285"/>
        <dbReference type="Rhea" id="RHEA-COMP:10286"/>
        <dbReference type="ChEBI" id="CHEBI:15378"/>
        <dbReference type="ChEBI" id="CHEBI:57856"/>
        <dbReference type="ChEBI" id="CHEBI:59789"/>
        <dbReference type="ChEBI" id="CHEBI:74495"/>
        <dbReference type="ChEBI" id="CHEBI:82748"/>
        <dbReference type="EC" id="2.1.1.198"/>
    </reaction>
</comment>
<dbReference type="PIRSF" id="PIRSF005917">
    <property type="entry name" value="MTase_YraL"/>
    <property type="match status" value="1"/>
</dbReference>
<dbReference type="GO" id="GO:0008168">
    <property type="term" value="F:methyltransferase activity"/>
    <property type="evidence" value="ECO:0007669"/>
    <property type="project" value="UniProtKB-KW"/>
</dbReference>
<dbReference type="Pfam" id="PF00590">
    <property type="entry name" value="TP_methylase"/>
    <property type="match status" value="1"/>
</dbReference>
<keyword evidence="11" id="KW-1185">Reference proteome</keyword>
<feature type="domain" description="Tetrapyrrole methylase" evidence="8">
    <location>
        <begin position="43"/>
        <end position="242"/>
    </location>
</feature>
<organism evidence="10 11">
    <name type="scientific">Hoeflea ulvae</name>
    <dbReference type="NCBI Taxonomy" id="2983764"/>
    <lineage>
        <taxon>Bacteria</taxon>
        <taxon>Pseudomonadati</taxon>
        <taxon>Pseudomonadota</taxon>
        <taxon>Alphaproteobacteria</taxon>
        <taxon>Hyphomicrobiales</taxon>
        <taxon>Rhizobiaceae</taxon>
        <taxon>Hoeflea</taxon>
    </lineage>
</organism>
<dbReference type="GO" id="GO:0032259">
    <property type="term" value="P:methylation"/>
    <property type="evidence" value="ECO:0007669"/>
    <property type="project" value="UniProtKB-KW"/>
</dbReference>
<keyword evidence="4 6" id="KW-0808">Transferase</keyword>
<feature type="region of interest" description="Disordered" evidence="7">
    <location>
        <begin position="1"/>
        <end position="20"/>
    </location>
</feature>
<evidence type="ECO:0000313" key="11">
    <source>
        <dbReference type="Proteomes" id="UP001081283"/>
    </source>
</evidence>
<proteinExistence type="inferred from homology"/>
<evidence type="ECO:0000259" key="9">
    <source>
        <dbReference type="Pfam" id="PF23016"/>
    </source>
</evidence>
<evidence type="ECO:0000256" key="4">
    <source>
        <dbReference type="ARBA" id="ARBA00022679"/>
    </source>
</evidence>
<evidence type="ECO:0000256" key="3">
    <source>
        <dbReference type="ARBA" id="ARBA00022603"/>
    </source>
</evidence>
<dbReference type="HAMAP" id="MF_01877">
    <property type="entry name" value="16SrRNA_methyltr_I"/>
    <property type="match status" value="1"/>
</dbReference>
<keyword evidence="3 6" id="KW-0489">Methyltransferase</keyword>
<name>A0ABT3YBL7_9HYPH</name>
<dbReference type="InterPro" id="IPR018063">
    <property type="entry name" value="SAM_MeTrfase_RsmI_CS"/>
</dbReference>
<sequence>MTRKTSKASTETQSQDAAAAGQVARTFRVGSHDIEARPVTPGLYLVSTPIGNLGDMSLRGLETLAGADIIACEDTRVSRVLLNRYGIATRPYAYHEHNAERVGPKLMEALEAGKSVALISDAGTPLISDPGYRISQTAIETGVPVIPIPGASAPMAALVASGLPSDAFLFAGFLPSKDKARRDRLAGFATTEATLMFFESPNRLAACLKSAADVLGADRPAAVCRELTKTYEEVRRGTLGALAAQYEDEAVRGEIVLVIGPGSTPLPSEDDVDALLVRLAADLPAGKAATEAARITGFPRKDLYQRLLNMKDPARANTE</sequence>
<reference evidence="10" key="1">
    <citation type="submission" date="2022-10" db="EMBL/GenBank/DDBJ databases">
        <title>Hoeflea sp. J2-29, isolated from marine algae.</title>
        <authorList>
            <person name="Kristyanto S."/>
            <person name="Kim J.M."/>
            <person name="Jeon C.O."/>
        </authorList>
    </citation>
    <scope>NUCLEOTIDE SEQUENCE</scope>
    <source>
        <strain evidence="10">J2-29</strain>
    </source>
</reference>
<dbReference type="Pfam" id="PF23016">
    <property type="entry name" value="RsmI_C"/>
    <property type="match status" value="1"/>
</dbReference>
<dbReference type="RefSeq" id="WP_267611162.1">
    <property type="nucleotide sequence ID" value="NZ_JAOVZQ010000001.1"/>
</dbReference>
<dbReference type="EMBL" id="JAOVZQ010000001">
    <property type="protein sequence ID" value="MCY0093179.1"/>
    <property type="molecule type" value="Genomic_DNA"/>
</dbReference>
<comment type="function">
    <text evidence="6">Catalyzes the 2'-O-methylation of the ribose of cytidine 1402 (C1402) in 16S rRNA.</text>
</comment>
<evidence type="ECO:0000259" key="8">
    <source>
        <dbReference type="Pfam" id="PF00590"/>
    </source>
</evidence>
<dbReference type="Gene3D" id="3.40.1010.10">
    <property type="entry name" value="Cobalt-precorrin-4 Transmethylase, Domain 1"/>
    <property type="match status" value="1"/>
</dbReference>
<dbReference type="EC" id="2.1.1.198" evidence="6"/>
<accession>A0ABT3YBL7</accession>
<protein>
    <recommendedName>
        <fullName evidence="6">Ribosomal RNA small subunit methyltransferase I</fullName>
        <ecNumber evidence="6">2.1.1.198</ecNumber>
    </recommendedName>
    <alternativeName>
        <fullName evidence="6">16S rRNA 2'-O-ribose C1402 methyltransferase</fullName>
    </alternativeName>
    <alternativeName>
        <fullName evidence="6">rRNA (cytidine-2'-O-)-methyltransferase RsmI</fullName>
    </alternativeName>
</protein>
<dbReference type="InterPro" id="IPR000878">
    <property type="entry name" value="4pyrrol_Mease"/>
</dbReference>
<keyword evidence="5 6" id="KW-0949">S-adenosyl-L-methionine</keyword>
<evidence type="ECO:0000313" key="10">
    <source>
        <dbReference type="EMBL" id="MCY0093179.1"/>
    </source>
</evidence>
<evidence type="ECO:0000256" key="5">
    <source>
        <dbReference type="ARBA" id="ARBA00022691"/>
    </source>
</evidence>
<dbReference type="InterPro" id="IPR053910">
    <property type="entry name" value="RsmI_HTH"/>
</dbReference>
<feature type="domain" description="RsmI HTH" evidence="9">
    <location>
        <begin position="268"/>
        <end position="311"/>
    </location>
</feature>
<dbReference type="PROSITE" id="PS01296">
    <property type="entry name" value="RSMI"/>
    <property type="match status" value="1"/>
</dbReference>
<dbReference type="Proteomes" id="UP001081283">
    <property type="component" value="Unassembled WGS sequence"/>
</dbReference>
<comment type="subcellular location">
    <subcellularLocation>
        <location evidence="6">Cytoplasm</location>
    </subcellularLocation>
</comment>